<keyword evidence="7" id="KW-0630">Potassium</keyword>
<dbReference type="GO" id="GO:0008076">
    <property type="term" value="C:voltage-gated potassium channel complex"/>
    <property type="evidence" value="ECO:0007669"/>
    <property type="project" value="InterPro"/>
</dbReference>
<dbReference type="Gene3D" id="1.10.287.70">
    <property type="match status" value="1"/>
</dbReference>
<dbReference type="Gene3D" id="1.20.120.350">
    <property type="entry name" value="Voltage-gated potassium channels. Chain C"/>
    <property type="match status" value="1"/>
</dbReference>
<protein>
    <submittedName>
        <fullName evidence="14">Potassium voltage gated channel, Shab-related subfamily, member 2</fullName>
    </submittedName>
</protein>
<evidence type="ECO:0000256" key="4">
    <source>
        <dbReference type="ARBA" id="ARBA00022692"/>
    </source>
</evidence>
<feature type="transmembrane region" description="Helical" evidence="12">
    <location>
        <begin position="57"/>
        <end position="79"/>
    </location>
</feature>
<comment type="caution">
    <text evidence="14">The sequence shown here is derived from an EMBL/GenBank/DDBJ whole genome shotgun (WGS) entry which is preliminary data.</text>
</comment>
<dbReference type="AlphaFoldDB" id="A0A8J3E2B6"/>
<keyword evidence="4 12" id="KW-0812">Transmembrane</keyword>
<reference evidence="14" key="1">
    <citation type="journal article" date="2014" name="Int. J. Syst. Evol. Microbiol.">
        <title>Complete genome sequence of Corynebacterium casei LMG S-19264T (=DSM 44701T), isolated from a smear-ripened cheese.</title>
        <authorList>
            <consortium name="US DOE Joint Genome Institute (JGI-PGF)"/>
            <person name="Walter F."/>
            <person name="Albersmeier A."/>
            <person name="Kalinowski J."/>
            <person name="Ruckert C."/>
        </authorList>
    </citation>
    <scope>NUCLEOTIDE SEQUENCE</scope>
    <source>
        <strain evidence="14">CGMCC 1.15725</strain>
    </source>
</reference>
<feature type="transmembrane region" description="Helical" evidence="12">
    <location>
        <begin position="159"/>
        <end position="181"/>
    </location>
</feature>
<keyword evidence="9" id="KW-0406">Ion transport</keyword>
<keyword evidence="6" id="KW-0851">Voltage-gated channel</keyword>
<evidence type="ECO:0000313" key="14">
    <source>
        <dbReference type="EMBL" id="GGF09672.1"/>
    </source>
</evidence>
<dbReference type="Proteomes" id="UP000646365">
    <property type="component" value="Unassembled WGS sequence"/>
</dbReference>
<evidence type="ECO:0000256" key="8">
    <source>
        <dbReference type="ARBA" id="ARBA00022989"/>
    </source>
</evidence>
<keyword evidence="3" id="KW-0633">Potassium transport</keyword>
<accession>A0A8J3E2B6</accession>
<evidence type="ECO:0000256" key="10">
    <source>
        <dbReference type="ARBA" id="ARBA00023136"/>
    </source>
</evidence>
<evidence type="ECO:0000313" key="15">
    <source>
        <dbReference type="Proteomes" id="UP000646365"/>
    </source>
</evidence>
<dbReference type="PANTHER" id="PTHR11537:SF254">
    <property type="entry name" value="POTASSIUM VOLTAGE-GATED CHANNEL PROTEIN SHAB"/>
    <property type="match status" value="1"/>
</dbReference>
<dbReference type="PANTHER" id="PTHR11537">
    <property type="entry name" value="VOLTAGE-GATED POTASSIUM CHANNEL"/>
    <property type="match status" value="1"/>
</dbReference>
<evidence type="ECO:0000256" key="9">
    <source>
        <dbReference type="ARBA" id="ARBA00023065"/>
    </source>
</evidence>
<dbReference type="GO" id="GO:0001508">
    <property type="term" value="P:action potential"/>
    <property type="evidence" value="ECO:0007669"/>
    <property type="project" value="TreeGrafter"/>
</dbReference>
<dbReference type="InterPro" id="IPR027359">
    <property type="entry name" value="Volt_channel_dom_sf"/>
</dbReference>
<evidence type="ECO:0000256" key="3">
    <source>
        <dbReference type="ARBA" id="ARBA00022538"/>
    </source>
</evidence>
<dbReference type="InterPro" id="IPR028325">
    <property type="entry name" value="VG_K_chnl"/>
</dbReference>
<keyword evidence="2" id="KW-0813">Transport</keyword>
<evidence type="ECO:0000256" key="6">
    <source>
        <dbReference type="ARBA" id="ARBA00022882"/>
    </source>
</evidence>
<dbReference type="SUPFAM" id="SSF81324">
    <property type="entry name" value="Voltage-gated potassium channels"/>
    <property type="match status" value="1"/>
</dbReference>
<sequence length="322" mass="35759">MRSMPTLRQRVNAWFDHDLPSNWGGRLIGGFVALLIVVNVSSVVLESVESLRERHFATFWWIEQISTAVFTVEYLLRVWSAPDRISARFRAPVWGRLRYASQPFSLVDLVAILPAILGMLGADDLRVLRLLRLLRMLKLTRHSTAFALLWDVFREEAQSIGAVLFMLLITLIMSGSIMYMLESDAQPEVFSSIPAAIWWALVTLTTVGYGDMVPITPLGKIFGGFVAVVGVCTLALFSGLLTVSFMDQLRLRREQYRSLLRAGVAGRQIRARDAAAMEQLGAEMGVSRRDAEAMVGQVLADAAADRCPHCGQPMPHPAEAAK</sequence>
<keyword evidence="10 12" id="KW-0472">Membrane</keyword>
<evidence type="ECO:0000256" key="2">
    <source>
        <dbReference type="ARBA" id="ARBA00022448"/>
    </source>
</evidence>
<dbReference type="Pfam" id="PF00520">
    <property type="entry name" value="Ion_trans"/>
    <property type="match status" value="1"/>
</dbReference>
<dbReference type="PRINTS" id="PR00169">
    <property type="entry name" value="KCHANNEL"/>
</dbReference>
<feature type="transmembrane region" description="Helical" evidence="12">
    <location>
        <begin position="188"/>
        <end position="209"/>
    </location>
</feature>
<feature type="domain" description="Ion transport" evidence="13">
    <location>
        <begin position="31"/>
        <end position="247"/>
    </location>
</feature>
<gene>
    <name evidence="14" type="primary">kcnb2</name>
    <name evidence="14" type="ORF">GCM10011611_13970</name>
</gene>
<keyword evidence="8 12" id="KW-1133">Transmembrane helix</keyword>
<evidence type="ECO:0000256" key="1">
    <source>
        <dbReference type="ARBA" id="ARBA00004141"/>
    </source>
</evidence>
<evidence type="ECO:0000256" key="5">
    <source>
        <dbReference type="ARBA" id="ARBA00022826"/>
    </source>
</evidence>
<dbReference type="FunFam" id="1.10.287.70:FF:000028">
    <property type="entry name" value="potassium voltage-gated channel subfamily D member 3"/>
    <property type="match status" value="1"/>
</dbReference>
<evidence type="ECO:0000256" key="7">
    <source>
        <dbReference type="ARBA" id="ARBA00022958"/>
    </source>
</evidence>
<keyword evidence="11" id="KW-0407">Ion channel</keyword>
<dbReference type="EMBL" id="BMJQ01000003">
    <property type="protein sequence ID" value="GGF09672.1"/>
    <property type="molecule type" value="Genomic_DNA"/>
</dbReference>
<comment type="subcellular location">
    <subcellularLocation>
        <location evidence="1">Membrane</location>
        <topology evidence="1">Multi-pass membrane protein</topology>
    </subcellularLocation>
</comment>
<dbReference type="GO" id="GO:0005249">
    <property type="term" value="F:voltage-gated potassium channel activity"/>
    <property type="evidence" value="ECO:0007669"/>
    <property type="project" value="InterPro"/>
</dbReference>
<feature type="transmembrane region" description="Helical" evidence="12">
    <location>
        <begin position="23"/>
        <end position="45"/>
    </location>
</feature>
<evidence type="ECO:0000256" key="11">
    <source>
        <dbReference type="ARBA" id="ARBA00023303"/>
    </source>
</evidence>
<feature type="transmembrane region" description="Helical" evidence="12">
    <location>
        <begin position="99"/>
        <end position="121"/>
    </location>
</feature>
<dbReference type="InterPro" id="IPR005821">
    <property type="entry name" value="Ion_trans_dom"/>
</dbReference>
<reference evidence="14" key="2">
    <citation type="submission" date="2020-09" db="EMBL/GenBank/DDBJ databases">
        <authorList>
            <person name="Sun Q."/>
            <person name="Zhou Y."/>
        </authorList>
    </citation>
    <scope>NUCLEOTIDE SEQUENCE</scope>
    <source>
        <strain evidence="14">CGMCC 1.15725</strain>
    </source>
</reference>
<organism evidence="14 15">
    <name type="scientific">Aliidongia dinghuensis</name>
    <dbReference type="NCBI Taxonomy" id="1867774"/>
    <lineage>
        <taxon>Bacteria</taxon>
        <taxon>Pseudomonadati</taxon>
        <taxon>Pseudomonadota</taxon>
        <taxon>Alphaproteobacteria</taxon>
        <taxon>Rhodospirillales</taxon>
        <taxon>Dongiaceae</taxon>
        <taxon>Aliidongia</taxon>
    </lineage>
</organism>
<proteinExistence type="predicted"/>
<name>A0A8J3E2B6_9PROT</name>
<keyword evidence="5" id="KW-0631">Potassium channel</keyword>
<evidence type="ECO:0000259" key="13">
    <source>
        <dbReference type="Pfam" id="PF00520"/>
    </source>
</evidence>
<evidence type="ECO:0000256" key="12">
    <source>
        <dbReference type="SAM" id="Phobius"/>
    </source>
</evidence>
<feature type="transmembrane region" description="Helical" evidence="12">
    <location>
        <begin position="221"/>
        <end position="243"/>
    </location>
</feature>
<keyword evidence="15" id="KW-1185">Reference proteome</keyword>